<keyword evidence="7 11" id="KW-0249">Electron transport</keyword>
<keyword evidence="12" id="KW-1185">Reference proteome</keyword>
<keyword evidence="4 11" id="KW-0679">Respiratory chain</keyword>
<sequence>MANALYNIIFKRSSTFVLAILATSFIFERGLDVVTDSIFDSVNRGKQWKDIKHLYEEK</sequence>
<keyword evidence="3 11" id="KW-0813">Transport</keyword>
<protein>
    <recommendedName>
        <fullName evidence="11">Complex III subunit 9</fullName>
    </recommendedName>
</protein>
<evidence type="ECO:0000256" key="11">
    <source>
        <dbReference type="RuleBase" id="RU368056"/>
    </source>
</evidence>
<evidence type="ECO:0000256" key="5">
    <source>
        <dbReference type="ARBA" id="ARBA00022692"/>
    </source>
</evidence>
<evidence type="ECO:0000256" key="1">
    <source>
        <dbReference type="ARBA" id="ARBA00004434"/>
    </source>
</evidence>
<dbReference type="FunFam" id="1.20.5.260:FF:000001">
    <property type="entry name" value="Cytochrome b-c1 complex subunit 9"/>
    <property type="match status" value="1"/>
</dbReference>
<dbReference type="GeneID" id="113464989"/>
<dbReference type="Proteomes" id="UP000694925">
    <property type="component" value="Unplaced"/>
</dbReference>
<dbReference type="SUPFAM" id="SSF81514">
    <property type="entry name" value="Subunit X (non-heme 7 kDa protein) of cytochrome bc1 complex (Ubiquinol-cytochrome c reductase)"/>
    <property type="match status" value="1"/>
</dbReference>
<dbReference type="GO" id="GO:0045275">
    <property type="term" value="C:respiratory chain complex III"/>
    <property type="evidence" value="ECO:0007669"/>
    <property type="project" value="UniProtKB-UniRule"/>
</dbReference>
<keyword evidence="8" id="KW-1133">Transmembrane helix</keyword>
<accession>A0AAJ7S995</accession>
<dbReference type="InterPro" id="IPR036656">
    <property type="entry name" value="QCR9_sf"/>
</dbReference>
<reference evidence="13" key="1">
    <citation type="submission" date="2025-08" db="UniProtKB">
        <authorList>
            <consortium name="RefSeq"/>
        </authorList>
    </citation>
    <scope>IDENTIFICATION</scope>
    <source>
        <tissue evidence="13">Whole body</tissue>
    </source>
</reference>
<keyword evidence="9 11" id="KW-0496">Mitochondrion</keyword>
<gene>
    <name evidence="13" type="primary">LOC113464989</name>
</gene>
<dbReference type="PANTHER" id="PTHR12980">
    <property type="entry name" value="UBIQUINOL-CYTOCHROME C REDUCTASE COMPLEX, SUBUNIT X"/>
    <property type="match status" value="1"/>
</dbReference>
<keyword evidence="6 11" id="KW-0999">Mitochondrion inner membrane</keyword>
<dbReference type="Pfam" id="PF05365">
    <property type="entry name" value="UCR_UQCRX_QCR9"/>
    <property type="match status" value="1"/>
</dbReference>
<comment type="subcellular location">
    <subcellularLocation>
        <location evidence="1 11">Mitochondrion inner membrane</location>
        <topology evidence="1 11">Single-pass membrane protein</topology>
    </subcellularLocation>
</comment>
<name>A0AAJ7S995_9HYME</name>
<evidence type="ECO:0000313" key="13">
    <source>
        <dbReference type="RefSeq" id="XP_026673845.1"/>
    </source>
</evidence>
<keyword evidence="5" id="KW-0812">Transmembrane</keyword>
<keyword evidence="10" id="KW-0472">Membrane</keyword>
<organism evidence="12 13">
    <name type="scientific">Ceratina calcarata</name>
    <dbReference type="NCBI Taxonomy" id="156304"/>
    <lineage>
        <taxon>Eukaryota</taxon>
        <taxon>Metazoa</taxon>
        <taxon>Ecdysozoa</taxon>
        <taxon>Arthropoda</taxon>
        <taxon>Hexapoda</taxon>
        <taxon>Insecta</taxon>
        <taxon>Pterygota</taxon>
        <taxon>Neoptera</taxon>
        <taxon>Endopterygota</taxon>
        <taxon>Hymenoptera</taxon>
        <taxon>Apocrita</taxon>
        <taxon>Aculeata</taxon>
        <taxon>Apoidea</taxon>
        <taxon>Anthophila</taxon>
        <taxon>Apidae</taxon>
        <taxon>Ceratina</taxon>
        <taxon>Zadontomerus</taxon>
    </lineage>
</organism>
<evidence type="ECO:0000256" key="4">
    <source>
        <dbReference type="ARBA" id="ARBA00022660"/>
    </source>
</evidence>
<dbReference type="AlphaFoldDB" id="A0AAJ7S995"/>
<dbReference type="GO" id="GO:0005743">
    <property type="term" value="C:mitochondrial inner membrane"/>
    <property type="evidence" value="ECO:0007669"/>
    <property type="project" value="UniProtKB-SubCell"/>
</dbReference>
<dbReference type="InterPro" id="IPR008027">
    <property type="entry name" value="QCR9"/>
</dbReference>
<proteinExistence type="inferred from homology"/>
<evidence type="ECO:0000313" key="12">
    <source>
        <dbReference type="Proteomes" id="UP000694925"/>
    </source>
</evidence>
<evidence type="ECO:0000256" key="3">
    <source>
        <dbReference type="ARBA" id="ARBA00022448"/>
    </source>
</evidence>
<comment type="similarity">
    <text evidence="2 11">Belongs to the UQCR10/QCR9 family.</text>
</comment>
<evidence type="ECO:0000256" key="10">
    <source>
        <dbReference type="ARBA" id="ARBA00023136"/>
    </source>
</evidence>
<evidence type="ECO:0000256" key="2">
    <source>
        <dbReference type="ARBA" id="ARBA00007856"/>
    </source>
</evidence>
<comment type="function">
    <text evidence="11">Component of the ubiquinol-cytochrome c oxidoreductase, a multisubunit transmembrane complex that is part of the mitochondrial electron transport chain which drives oxidative phosphorylation. The complex plays an important role in the uptake of multiple carbon sources present in different host niches.</text>
</comment>
<dbReference type="Gene3D" id="1.20.5.260">
    <property type="entry name" value="Cytochrome b-c1 complex subunit 9"/>
    <property type="match status" value="1"/>
</dbReference>
<dbReference type="GO" id="GO:0006122">
    <property type="term" value="P:mitochondrial electron transport, ubiquinol to cytochrome c"/>
    <property type="evidence" value="ECO:0007669"/>
    <property type="project" value="UniProtKB-UniRule"/>
</dbReference>
<dbReference type="CTD" id="45401"/>
<evidence type="ECO:0000256" key="7">
    <source>
        <dbReference type="ARBA" id="ARBA00022982"/>
    </source>
</evidence>
<dbReference type="RefSeq" id="XP_026673845.1">
    <property type="nucleotide sequence ID" value="XM_026818044.1"/>
</dbReference>
<evidence type="ECO:0000256" key="6">
    <source>
        <dbReference type="ARBA" id="ARBA00022792"/>
    </source>
</evidence>
<evidence type="ECO:0000256" key="8">
    <source>
        <dbReference type="ARBA" id="ARBA00022989"/>
    </source>
</evidence>
<evidence type="ECO:0000256" key="9">
    <source>
        <dbReference type="ARBA" id="ARBA00023128"/>
    </source>
</evidence>
<dbReference type="PANTHER" id="PTHR12980:SF0">
    <property type="entry name" value="CYTOCHROME B-C1 COMPLEX SUBUNIT 9"/>
    <property type="match status" value="1"/>
</dbReference>
<comment type="subunit">
    <text evidence="11">Component of the ubiquinol-cytochrome c oxidoreductase (cytochrome b-c1 complex, complex III, CIII), a multisubunit enzyme composed of 3 respiratory subunits cytochrome b, cytochrome c1 and Rieske protein, 2 core protein subunits, and additional low-molecular weight protein subunits.</text>
</comment>
<dbReference type="KEGG" id="ccal:113464989"/>